<name>A0ABT6ZRY9_9ACTN</name>
<evidence type="ECO:0000313" key="1">
    <source>
        <dbReference type="EMBL" id="MDJ1131820.1"/>
    </source>
</evidence>
<reference evidence="1 2" key="1">
    <citation type="submission" date="2023-05" db="EMBL/GenBank/DDBJ databases">
        <title>Streptantibioticus silvisoli sp. nov., acidotolerant actinomycetes 1 from pine litter.</title>
        <authorList>
            <person name="Swiecimska M."/>
            <person name="Golinska P."/>
            <person name="Sangal V."/>
            <person name="Wachnowicz B."/>
            <person name="Goodfellow M."/>
        </authorList>
    </citation>
    <scope>NUCLEOTIDE SEQUENCE [LARGE SCALE GENOMIC DNA]</scope>
    <source>
        <strain evidence="1 2">DSM 42109</strain>
    </source>
</reference>
<dbReference type="EMBL" id="JANCPR020000006">
    <property type="protein sequence ID" value="MDJ1131820.1"/>
    <property type="molecule type" value="Genomic_DNA"/>
</dbReference>
<comment type="caution">
    <text evidence="1">The sequence shown here is derived from an EMBL/GenBank/DDBJ whole genome shotgun (WGS) entry which is preliminary data.</text>
</comment>
<dbReference type="RefSeq" id="WP_274044462.1">
    <property type="nucleotide sequence ID" value="NZ_JANCPR020000006.1"/>
</dbReference>
<sequence>MPTDSIQASDDAVSELRAALADVGVILPSLGVDPVGVAAEGGEPPLIVLGRCTAGTAWALVAALKGAAG</sequence>
<organism evidence="1 2">
    <name type="scientific">Streptomyces iconiensis</name>
    <dbReference type="NCBI Taxonomy" id="1384038"/>
    <lineage>
        <taxon>Bacteria</taxon>
        <taxon>Bacillati</taxon>
        <taxon>Actinomycetota</taxon>
        <taxon>Actinomycetes</taxon>
        <taxon>Kitasatosporales</taxon>
        <taxon>Streptomycetaceae</taxon>
        <taxon>Streptomyces</taxon>
    </lineage>
</organism>
<accession>A0ABT6ZRY9</accession>
<proteinExistence type="predicted"/>
<evidence type="ECO:0000313" key="2">
    <source>
        <dbReference type="Proteomes" id="UP001214441"/>
    </source>
</evidence>
<keyword evidence="2" id="KW-1185">Reference proteome</keyword>
<dbReference type="Proteomes" id="UP001214441">
    <property type="component" value="Unassembled WGS sequence"/>
</dbReference>
<protein>
    <submittedName>
        <fullName evidence="1">Uncharacterized protein</fullName>
    </submittedName>
</protein>
<gene>
    <name evidence="1" type="ORF">NMN56_007590</name>
</gene>